<comment type="caution">
    <text evidence="1">The sequence shown here is derived from an EMBL/GenBank/DDBJ whole genome shotgun (WGS) entry which is preliminary data.</text>
</comment>
<evidence type="ECO:0000313" key="2">
    <source>
        <dbReference type="Proteomes" id="UP000499080"/>
    </source>
</evidence>
<gene>
    <name evidence="1" type="ORF">AVEN_92520_1</name>
</gene>
<protein>
    <submittedName>
        <fullName evidence="1">Uncharacterized protein</fullName>
    </submittedName>
</protein>
<proteinExistence type="predicted"/>
<keyword evidence="2" id="KW-1185">Reference proteome</keyword>
<evidence type="ECO:0000313" key="1">
    <source>
        <dbReference type="EMBL" id="GBL79314.1"/>
    </source>
</evidence>
<name>A0A4Y2AK28_ARAVE</name>
<organism evidence="1 2">
    <name type="scientific">Araneus ventricosus</name>
    <name type="common">Orbweaver spider</name>
    <name type="synonym">Epeira ventricosa</name>
    <dbReference type="NCBI Taxonomy" id="182803"/>
    <lineage>
        <taxon>Eukaryota</taxon>
        <taxon>Metazoa</taxon>
        <taxon>Ecdysozoa</taxon>
        <taxon>Arthropoda</taxon>
        <taxon>Chelicerata</taxon>
        <taxon>Arachnida</taxon>
        <taxon>Araneae</taxon>
        <taxon>Araneomorphae</taxon>
        <taxon>Entelegynae</taxon>
        <taxon>Araneoidea</taxon>
        <taxon>Araneidae</taxon>
        <taxon>Araneus</taxon>
    </lineage>
</organism>
<sequence length="143" mass="16421">MTRAISELEPLPPNFYTIPAEGHLVTTYSLACNRPHTLWIFSGICESKLVCLLDNLVSICEDIHKTNTFTDFNTVHSGEREITFELQILLTPPVELPQQSPDYRWVVYHAPEGGKENPLKKVTPLKEERNKTYEVKAYAFKKE</sequence>
<reference evidence="1 2" key="1">
    <citation type="journal article" date="2019" name="Sci. Rep.">
        <title>Orb-weaving spider Araneus ventricosus genome elucidates the spidroin gene catalogue.</title>
        <authorList>
            <person name="Kono N."/>
            <person name="Nakamura H."/>
            <person name="Ohtoshi R."/>
            <person name="Moran D.A.P."/>
            <person name="Shinohara A."/>
            <person name="Yoshida Y."/>
            <person name="Fujiwara M."/>
            <person name="Mori M."/>
            <person name="Tomita M."/>
            <person name="Arakawa K."/>
        </authorList>
    </citation>
    <scope>NUCLEOTIDE SEQUENCE [LARGE SCALE GENOMIC DNA]</scope>
</reference>
<dbReference type="Proteomes" id="UP000499080">
    <property type="component" value="Unassembled WGS sequence"/>
</dbReference>
<dbReference type="EMBL" id="BGPR01000018">
    <property type="protein sequence ID" value="GBL79314.1"/>
    <property type="molecule type" value="Genomic_DNA"/>
</dbReference>
<dbReference type="AlphaFoldDB" id="A0A4Y2AK28"/>
<accession>A0A4Y2AK28</accession>